<keyword evidence="2" id="KW-1185">Reference proteome</keyword>
<reference evidence="1" key="1">
    <citation type="submission" date="2023-03" db="EMBL/GenBank/DDBJ databases">
        <authorList>
            <person name="Shen W."/>
            <person name="Cai J."/>
        </authorList>
    </citation>
    <scope>NUCLEOTIDE SEQUENCE</scope>
    <source>
        <strain evidence="1">P66-3</strain>
    </source>
</reference>
<sequence length="45" mass="5529">MELRKFTADKLITDPARATLEQQQDQSIRWLLMNKKYFLYEELRP</sequence>
<name>A0ABU3FGJ1_9ENTE</name>
<protein>
    <submittedName>
        <fullName evidence="1">Uncharacterized protein</fullName>
    </submittedName>
</protein>
<accession>A0ABU3FGJ1</accession>
<evidence type="ECO:0000313" key="1">
    <source>
        <dbReference type="EMBL" id="MDT2760775.1"/>
    </source>
</evidence>
<organism evidence="1 2">
    <name type="scientific">Enterococcus xiangfangensis</name>
    <dbReference type="NCBI Taxonomy" id="1296537"/>
    <lineage>
        <taxon>Bacteria</taxon>
        <taxon>Bacillati</taxon>
        <taxon>Bacillota</taxon>
        <taxon>Bacilli</taxon>
        <taxon>Lactobacillales</taxon>
        <taxon>Enterococcaceae</taxon>
        <taxon>Enterococcus</taxon>
    </lineage>
</organism>
<proteinExistence type="predicted"/>
<comment type="caution">
    <text evidence="1">The sequence shown here is derived from an EMBL/GenBank/DDBJ whole genome shotgun (WGS) entry which is preliminary data.</text>
</comment>
<gene>
    <name evidence="1" type="ORF">P7H27_13550</name>
</gene>
<dbReference type="RefSeq" id="WP_311830585.1">
    <property type="nucleotide sequence ID" value="NZ_JARQAJ010000016.1"/>
</dbReference>
<dbReference type="Proteomes" id="UP001181046">
    <property type="component" value="Unassembled WGS sequence"/>
</dbReference>
<evidence type="ECO:0000313" key="2">
    <source>
        <dbReference type="Proteomes" id="UP001181046"/>
    </source>
</evidence>
<dbReference type="EMBL" id="JARQAJ010000016">
    <property type="protein sequence ID" value="MDT2760775.1"/>
    <property type="molecule type" value="Genomic_DNA"/>
</dbReference>